<accession>A0A087BGS5</accession>
<dbReference type="STRING" id="78345.BMERY_0704"/>
<proteinExistence type="predicted"/>
<organism evidence="1 2">
    <name type="scientific">Bifidobacterium merycicum</name>
    <dbReference type="NCBI Taxonomy" id="78345"/>
    <lineage>
        <taxon>Bacteria</taxon>
        <taxon>Bacillati</taxon>
        <taxon>Actinomycetota</taxon>
        <taxon>Actinomycetes</taxon>
        <taxon>Bifidobacteriales</taxon>
        <taxon>Bifidobacteriaceae</taxon>
        <taxon>Bifidobacterium</taxon>
    </lineage>
</organism>
<dbReference type="Proteomes" id="UP000029060">
    <property type="component" value="Unassembled WGS sequence"/>
</dbReference>
<dbReference type="EMBL" id="JGZC01000006">
    <property type="protein sequence ID" value="KFI70225.1"/>
    <property type="molecule type" value="Genomic_DNA"/>
</dbReference>
<keyword evidence="2" id="KW-1185">Reference proteome</keyword>
<dbReference type="RefSeq" id="WP_033523960.1">
    <property type="nucleotide sequence ID" value="NZ_JGZC01000006.1"/>
</dbReference>
<name>A0A087BGS5_9BIFI</name>
<gene>
    <name evidence="1" type="ORF">BMERY_0704</name>
</gene>
<reference evidence="1 2" key="1">
    <citation type="submission" date="2014-03" db="EMBL/GenBank/DDBJ databases">
        <title>Genomics of Bifidobacteria.</title>
        <authorList>
            <person name="Ventura M."/>
            <person name="Milani C."/>
            <person name="Lugli G.A."/>
        </authorList>
    </citation>
    <scope>NUCLEOTIDE SEQUENCE [LARGE SCALE GENOMIC DNA]</scope>
    <source>
        <strain evidence="1 2">LMG 11341</strain>
    </source>
</reference>
<sequence length="86" mass="9658">MLIFATYQDFLHALSSGLCDDDSRVSFGSFLRDPQVMPRVHGGTVDMSFELALLPMRGRGLQATWRAGDLRDCIARRDVKVVRDEA</sequence>
<dbReference type="AlphaFoldDB" id="A0A087BGS5"/>
<evidence type="ECO:0000313" key="2">
    <source>
        <dbReference type="Proteomes" id="UP000029060"/>
    </source>
</evidence>
<protein>
    <submittedName>
        <fullName evidence="1">Uncharacterized protein</fullName>
    </submittedName>
</protein>
<evidence type="ECO:0000313" key="1">
    <source>
        <dbReference type="EMBL" id="KFI70225.1"/>
    </source>
</evidence>
<comment type="caution">
    <text evidence="1">The sequence shown here is derived from an EMBL/GenBank/DDBJ whole genome shotgun (WGS) entry which is preliminary data.</text>
</comment>